<evidence type="ECO:0000256" key="5">
    <source>
        <dbReference type="ARBA" id="ARBA00023136"/>
    </source>
</evidence>
<dbReference type="RefSeq" id="WP_160592249.1">
    <property type="nucleotide sequence ID" value="NZ_CP047895.1"/>
</dbReference>
<name>A0A7Z2NV14_9SPHN</name>
<dbReference type="EMBL" id="CP047895">
    <property type="protein sequence ID" value="QHL90321.1"/>
    <property type="molecule type" value="Genomic_DNA"/>
</dbReference>
<keyword evidence="2" id="KW-1003">Cell membrane</keyword>
<dbReference type="GO" id="GO:0005886">
    <property type="term" value="C:plasma membrane"/>
    <property type="evidence" value="ECO:0007669"/>
    <property type="project" value="UniProtKB-SubCell"/>
</dbReference>
<evidence type="ECO:0000256" key="2">
    <source>
        <dbReference type="ARBA" id="ARBA00022475"/>
    </source>
</evidence>
<evidence type="ECO:0000313" key="9">
    <source>
        <dbReference type="Proteomes" id="UP000464468"/>
    </source>
</evidence>
<sequence length="212" mass="23281">MSDWVFELIDRGGYLGVALLMFLETVFPPIPSEVIMPVAGLRAAQGPMHLPGVIAAGTAGAMLGNFFWYAAARVIGLARFRPLIERHGRWLTMDWNDVEKAEALFGRFGGWLVGVGRMMPTIRSIVSVPAGLLNMRLRGFLIWSTIGTAGWSAALALAGYLLGRRFGQIEQVIGPLSTAVIALVVLTYVWRQATWRRRHPVTPADARSDTHP</sequence>
<evidence type="ECO:0000256" key="4">
    <source>
        <dbReference type="ARBA" id="ARBA00022989"/>
    </source>
</evidence>
<dbReference type="Proteomes" id="UP000464468">
    <property type="component" value="Chromosome"/>
</dbReference>
<evidence type="ECO:0000259" key="7">
    <source>
        <dbReference type="Pfam" id="PF09335"/>
    </source>
</evidence>
<accession>A0A7Z2NV14</accession>
<keyword evidence="4 6" id="KW-1133">Transmembrane helix</keyword>
<reference evidence="8 9" key="1">
    <citation type="submission" date="2020-01" db="EMBL/GenBank/DDBJ databases">
        <title>Sphingomonas sp. C33 whole genome sequece.</title>
        <authorList>
            <person name="Park C."/>
        </authorList>
    </citation>
    <scope>NUCLEOTIDE SEQUENCE [LARGE SCALE GENOMIC DNA]</scope>
    <source>
        <strain evidence="8 9">C33</strain>
    </source>
</reference>
<dbReference type="KEGG" id="schy:GVO57_05080"/>
<dbReference type="InterPro" id="IPR032816">
    <property type="entry name" value="VTT_dom"/>
</dbReference>
<protein>
    <submittedName>
        <fullName evidence="8">DedA family protein</fullName>
    </submittedName>
</protein>
<dbReference type="PANTHER" id="PTHR42709">
    <property type="entry name" value="ALKALINE PHOSPHATASE LIKE PROTEIN"/>
    <property type="match status" value="1"/>
</dbReference>
<gene>
    <name evidence="8" type="ORF">GVO57_05080</name>
</gene>
<feature type="transmembrane region" description="Helical" evidence="6">
    <location>
        <begin position="172"/>
        <end position="190"/>
    </location>
</feature>
<keyword evidence="5 6" id="KW-0472">Membrane</keyword>
<keyword evidence="3 6" id="KW-0812">Transmembrane</keyword>
<dbReference type="AlphaFoldDB" id="A0A7Z2NV14"/>
<comment type="subcellular location">
    <subcellularLocation>
        <location evidence="1">Cell membrane</location>
        <topology evidence="1">Multi-pass membrane protein</topology>
    </subcellularLocation>
</comment>
<evidence type="ECO:0000313" key="8">
    <source>
        <dbReference type="EMBL" id="QHL90321.1"/>
    </source>
</evidence>
<organism evidence="8 9">
    <name type="scientific">Sphingomonas changnyeongensis</name>
    <dbReference type="NCBI Taxonomy" id="2698679"/>
    <lineage>
        <taxon>Bacteria</taxon>
        <taxon>Pseudomonadati</taxon>
        <taxon>Pseudomonadota</taxon>
        <taxon>Alphaproteobacteria</taxon>
        <taxon>Sphingomonadales</taxon>
        <taxon>Sphingomonadaceae</taxon>
        <taxon>Sphingomonas</taxon>
    </lineage>
</organism>
<dbReference type="PANTHER" id="PTHR42709:SF6">
    <property type="entry name" value="UNDECAPRENYL PHOSPHATE TRANSPORTER A"/>
    <property type="match status" value="1"/>
</dbReference>
<evidence type="ECO:0000256" key="1">
    <source>
        <dbReference type="ARBA" id="ARBA00004651"/>
    </source>
</evidence>
<feature type="transmembrane region" description="Helical" evidence="6">
    <location>
        <begin position="140"/>
        <end position="160"/>
    </location>
</feature>
<keyword evidence="9" id="KW-1185">Reference proteome</keyword>
<feature type="transmembrane region" description="Helical" evidence="6">
    <location>
        <begin position="50"/>
        <end position="71"/>
    </location>
</feature>
<evidence type="ECO:0000256" key="6">
    <source>
        <dbReference type="SAM" id="Phobius"/>
    </source>
</evidence>
<evidence type="ECO:0000256" key="3">
    <source>
        <dbReference type="ARBA" id="ARBA00022692"/>
    </source>
</evidence>
<proteinExistence type="predicted"/>
<dbReference type="Pfam" id="PF09335">
    <property type="entry name" value="VTT_dom"/>
    <property type="match status" value="1"/>
</dbReference>
<dbReference type="InterPro" id="IPR051311">
    <property type="entry name" value="DedA_domain"/>
</dbReference>
<feature type="domain" description="VTT" evidence="7">
    <location>
        <begin position="30"/>
        <end position="160"/>
    </location>
</feature>
<feature type="transmembrane region" description="Helical" evidence="6">
    <location>
        <begin position="12"/>
        <end position="30"/>
    </location>
</feature>